<protein>
    <submittedName>
        <fullName evidence="2">Spore photoproduct lyase</fullName>
        <ecNumber evidence="2">4.1.99.14</ecNumber>
    </submittedName>
</protein>
<dbReference type="EMBL" id="JAAMPA010000001">
    <property type="protein sequence ID" value="NIH66926.1"/>
    <property type="molecule type" value="Genomic_DNA"/>
</dbReference>
<reference evidence="1" key="1">
    <citation type="journal article" date="2014" name="Int. J. Syst. Evol. Microbiol.">
        <title>Complete genome of a new Firmicutes species belonging to the dominant human colonic microbiota ('Ruminococcus bicirculans') reveals two chromosomes and a selective capacity to utilize plant glucans.</title>
        <authorList>
            <consortium name="NISC Comparative Sequencing Program"/>
            <person name="Wegmann U."/>
            <person name="Louis P."/>
            <person name="Goesmann A."/>
            <person name="Henrissat B."/>
            <person name="Duncan S.H."/>
            <person name="Flint H.J."/>
        </authorList>
    </citation>
    <scope>NUCLEOTIDE SEQUENCE</scope>
    <source>
        <strain evidence="1">CGMCC 4.5581</strain>
    </source>
</reference>
<sequence length="409" mass="43310">MPTARTAPASTPFLAAPNTAAPDTAAASDAAPVAALRSVSDASPVNGVRPVTAPTPSRRWTPSRVLVTRSAAERPYGQRVLARLEAAGVSDIELLRGDRLPSLRGNGDRAAFMAAKQTLALVVPPASLRRLQPIAPSADWRFDLAQGCPAHCQYCYLAGSLSGPPITRVYADLDEALTGLDGYVGHGTVTSGSAARAGEGTTFEASCYTDPLALEHLTGGLATAITHFGTHDWAGPVQLRATTKFDDVAGLLDLPHGGRTRLRFSLNAASVARRFEGATSPVAGRIAALGAVAAAGYPVGLTIAPIMPGEGWREGYGQLLDDVAAALPRGTDLTVECITHRFTPGSKATLTDWYPRTKLEMDETTRTTKRGKFGAVKHVYPRDTMAELRSWFQGAIADRLPDARLLYWT</sequence>
<dbReference type="GO" id="GO:0003913">
    <property type="term" value="F:DNA photolyase activity"/>
    <property type="evidence" value="ECO:0007669"/>
    <property type="project" value="TreeGrafter"/>
</dbReference>
<evidence type="ECO:0000313" key="3">
    <source>
        <dbReference type="Proteomes" id="UP000552836"/>
    </source>
</evidence>
<dbReference type="Gene3D" id="3.80.30.30">
    <property type="match status" value="1"/>
</dbReference>
<gene>
    <name evidence="1" type="primary">splB</name>
    <name evidence="2" type="ORF">FB380_001372</name>
    <name evidence="1" type="ORF">GCM10011589_03430</name>
</gene>
<comment type="caution">
    <text evidence="2">The sequence shown here is derived from an EMBL/GenBank/DDBJ whole genome shotgun (WGS) entry which is preliminary data.</text>
</comment>
<dbReference type="Proteomes" id="UP000552836">
    <property type="component" value="Unassembled WGS sequence"/>
</dbReference>
<dbReference type="AlphaFoldDB" id="A0A846LGY4"/>
<dbReference type="Pfam" id="PF20903">
    <property type="entry name" value="SPL"/>
    <property type="match status" value="1"/>
</dbReference>
<dbReference type="Proteomes" id="UP000648663">
    <property type="component" value="Unassembled WGS sequence"/>
</dbReference>
<dbReference type="GO" id="GO:0042601">
    <property type="term" value="C:endospore-forming forespore"/>
    <property type="evidence" value="ECO:0007669"/>
    <property type="project" value="TreeGrafter"/>
</dbReference>
<dbReference type="InterPro" id="IPR049539">
    <property type="entry name" value="SPL"/>
</dbReference>
<dbReference type="Gene3D" id="3.40.50.12110">
    <property type="match status" value="1"/>
</dbReference>
<dbReference type="EC" id="4.1.99.14" evidence="2"/>
<dbReference type="PANTHER" id="PTHR37822:SF2">
    <property type="entry name" value="SPORE PHOTOPRODUCT LYASE"/>
    <property type="match status" value="1"/>
</dbReference>
<reference evidence="2 3" key="3">
    <citation type="submission" date="2020-02" db="EMBL/GenBank/DDBJ databases">
        <title>Sequencing the genomes of 1000 actinobacteria strains.</title>
        <authorList>
            <person name="Klenk H.-P."/>
        </authorList>
    </citation>
    <scope>NUCLEOTIDE SEQUENCE [LARGE SCALE GENOMIC DNA]</scope>
    <source>
        <strain evidence="2 3">DSM 45201</strain>
    </source>
</reference>
<dbReference type="GO" id="GO:0051539">
    <property type="term" value="F:4 iron, 4 sulfur cluster binding"/>
    <property type="evidence" value="ECO:0007669"/>
    <property type="project" value="TreeGrafter"/>
</dbReference>
<dbReference type="GO" id="GO:1904047">
    <property type="term" value="F:S-adenosyl-L-methionine binding"/>
    <property type="evidence" value="ECO:0007669"/>
    <property type="project" value="TreeGrafter"/>
</dbReference>
<name>A0A846LGY4_9ACTN</name>
<keyword evidence="2" id="KW-0456">Lyase</keyword>
<dbReference type="EMBL" id="BMMI01000001">
    <property type="protein sequence ID" value="GGL50410.1"/>
    <property type="molecule type" value="Genomic_DNA"/>
</dbReference>
<dbReference type="PANTHER" id="PTHR37822">
    <property type="entry name" value="SPORE PHOTOPRODUCT LYASE-RELATED"/>
    <property type="match status" value="1"/>
</dbReference>
<evidence type="ECO:0000313" key="2">
    <source>
        <dbReference type="EMBL" id="NIH66926.1"/>
    </source>
</evidence>
<evidence type="ECO:0000313" key="4">
    <source>
        <dbReference type="Proteomes" id="UP000648663"/>
    </source>
</evidence>
<organism evidence="2 3">
    <name type="scientific">Modestobacter marinus</name>
    <dbReference type="NCBI Taxonomy" id="477641"/>
    <lineage>
        <taxon>Bacteria</taxon>
        <taxon>Bacillati</taxon>
        <taxon>Actinomycetota</taxon>
        <taxon>Actinomycetes</taxon>
        <taxon>Geodermatophilales</taxon>
        <taxon>Geodermatophilaceae</taxon>
        <taxon>Modestobacter</taxon>
    </lineage>
</organism>
<keyword evidence="4" id="KW-1185">Reference proteome</keyword>
<accession>A0A846LGY4</accession>
<proteinExistence type="predicted"/>
<reference evidence="4" key="2">
    <citation type="journal article" date="2019" name="Int. J. Syst. Evol. Microbiol.">
        <title>The Global Catalogue of Microorganisms (GCM) 10K type strain sequencing project: providing services to taxonomists for standard genome sequencing and annotation.</title>
        <authorList>
            <consortium name="The Broad Institute Genomics Platform"/>
            <consortium name="The Broad Institute Genome Sequencing Center for Infectious Disease"/>
            <person name="Wu L."/>
            <person name="Ma J."/>
        </authorList>
    </citation>
    <scope>NUCLEOTIDE SEQUENCE [LARGE SCALE GENOMIC DNA]</scope>
    <source>
        <strain evidence="4">CGMCC 4.5581</strain>
    </source>
</reference>
<reference evidence="1" key="4">
    <citation type="submission" date="2024-05" db="EMBL/GenBank/DDBJ databases">
        <authorList>
            <person name="Sun Q."/>
            <person name="Zhou Y."/>
        </authorList>
    </citation>
    <scope>NUCLEOTIDE SEQUENCE</scope>
    <source>
        <strain evidence="1">CGMCC 4.5581</strain>
    </source>
</reference>
<evidence type="ECO:0000313" key="1">
    <source>
        <dbReference type="EMBL" id="GGL50410.1"/>
    </source>
</evidence>
<dbReference type="RefSeq" id="WP_229681778.1">
    <property type="nucleotide sequence ID" value="NZ_BAABJU010000001.1"/>
</dbReference>